<dbReference type="OrthoDB" id="4158657at2759"/>
<evidence type="ECO:0000256" key="2">
    <source>
        <dbReference type="SAM" id="MobiDB-lite"/>
    </source>
</evidence>
<feature type="coiled-coil region" evidence="1">
    <location>
        <begin position="38"/>
        <end position="120"/>
    </location>
</feature>
<keyword evidence="1" id="KW-0175">Coiled coil</keyword>
<reference evidence="3 4" key="1">
    <citation type="journal article" date="2017" name="PLoS Biol.">
        <title>The sea cucumber genome provides insights into morphological evolution and visceral regeneration.</title>
        <authorList>
            <person name="Zhang X."/>
            <person name="Sun L."/>
            <person name="Yuan J."/>
            <person name="Sun Y."/>
            <person name="Gao Y."/>
            <person name="Zhang L."/>
            <person name="Li S."/>
            <person name="Dai H."/>
            <person name="Hamel J.F."/>
            <person name="Liu C."/>
            <person name="Yu Y."/>
            <person name="Liu S."/>
            <person name="Lin W."/>
            <person name="Guo K."/>
            <person name="Jin S."/>
            <person name="Xu P."/>
            <person name="Storey K.B."/>
            <person name="Huan P."/>
            <person name="Zhang T."/>
            <person name="Zhou Y."/>
            <person name="Zhang J."/>
            <person name="Lin C."/>
            <person name="Li X."/>
            <person name="Xing L."/>
            <person name="Huo D."/>
            <person name="Sun M."/>
            <person name="Wang L."/>
            <person name="Mercier A."/>
            <person name="Li F."/>
            <person name="Yang H."/>
            <person name="Xiang J."/>
        </authorList>
    </citation>
    <scope>NUCLEOTIDE SEQUENCE [LARGE SCALE GENOMIC DNA]</scope>
    <source>
        <strain evidence="3">Shaxun</strain>
        <tissue evidence="3">Muscle</tissue>
    </source>
</reference>
<keyword evidence="4" id="KW-1185">Reference proteome</keyword>
<gene>
    <name evidence="3" type="ORF">BSL78_09102</name>
</gene>
<feature type="region of interest" description="Disordered" evidence="2">
    <location>
        <begin position="1"/>
        <end position="28"/>
    </location>
</feature>
<sequence>MTSNDQIEAIQSNQSAAPPVATKPDAPDWLKDVKMEEWAKLMDETEQMKVKVRDLEDEIEAKDEQLGNLQQEKVDLTLKARVAEDALCYKEKLQERELDLKEKEKQITRLKGEMKKKDAESTPLKLQLESLKEKQIKLLQENGDLFQLKEKEREVEELGERLKHLPDGEMKKEGDENWKSEKEYLQEQNGRLMKQVDQLEPLKERMMNLQSQLEIGLSTQEDKGSLIKKLEQAEKLIEEKTAEELRLLEDNHCLQKRIDKLEREKNFQDGLEVEYENMKEQFNDLESKKHEAELSVAPLKVKMEILHKYVTISLLRTWALSFVAC</sequence>
<evidence type="ECO:0000256" key="1">
    <source>
        <dbReference type="SAM" id="Coils"/>
    </source>
</evidence>
<evidence type="ECO:0000313" key="3">
    <source>
        <dbReference type="EMBL" id="PIK54017.1"/>
    </source>
</evidence>
<protein>
    <submittedName>
        <fullName evidence="3">Putative trichohyalin-like</fullName>
    </submittedName>
</protein>
<name>A0A2G8L185_STIJA</name>
<evidence type="ECO:0000313" key="4">
    <source>
        <dbReference type="Proteomes" id="UP000230750"/>
    </source>
</evidence>
<dbReference type="AlphaFoldDB" id="A0A2G8L185"/>
<feature type="coiled-coil region" evidence="1">
    <location>
        <begin position="223"/>
        <end position="295"/>
    </location>
</feature>
<comment type="caution">
    <text evidence="3">The sequence shown here is derived from an EMBL/GenBank/DDBJ whole genome shotgun (WGS) entry which is preliminary data.</text>
</comment>
<proteinExistence type="predicted"/>
<accession>A0A2G8L185</accession>
<organism evidence="3 4">
    <name type="scientific">Stichopus japonicus</name>
    <name type="common">Sea cucumber</name>
    <dbReference type="NCBI Taxonomy" id="307972"/>
    <lineage>
        <taxon>Eukaryota</taxon>
        <taxon>Metazoa</taxon>
        <taxon>Echinodermata</taxon>
        <taxon>Eleutherozoa</taxon>
        <taxon>Echinozoa</taxon>
        <taxon>Holothuroidea</taxon>
        <taxon>Aspidochirotacea</taxon>
        <taxon>Aspidochirotida</taxon>
        <taxon>Stichopodidae</taxon>
        <taxon>Apostichopus</taxon>
    </lineage>
</organism>
<feature type="compositionally biased region" description="Polar residues" evidence="2">
    <location>
        <begin position="1"/>
        <end position="16"/>
    </location>
</feature>
<dbReference type="EMBL" id="MRZV01000267">
    <property type="protein sequence ID" value="PIK54017.1"/>
    <property type="molecule type" value="Genomic_DNA"/>
</dbReference>
<dbReference type="Proteomes" id="UP000230750">
    <property type="component" value="Unassembled WGS sequence"/>
</dbReference>